<gene>
    <name evidence="7" type="ORF">V1478_003137</name>
</gene>
<accession>A0ABD2BRV0</accession>
<organism evidence="7 8">
    <name type="scientific">Vespula squamosa</name>
    <name type="common">Southern yellow jacket</name>
    <name type="synonym">Wasp</name>
    <dbReference type="NCBI Taxonomy" id="30214"/>
    <lineage>
        <taxon>Eukaryota</taxon>
        <taxon>Metazoa</taxon>
        <taxon>Ecdysozoa</taxon>
        <taxon>Arthropoda</taxon>
        <taxon>Hexapoda</taxon>
        <taxon>Insecta</taxon>
        <taxon>Pterygota</taxon>
        <taxon>Neoptera</taxon>
        <taxon>Endopterygota</taxon>
        <taxon>Hymenoptera</taxon>
        <taxon>Apocrita</taxon>
        <taxon>Aculeata</taxon>
        <taxon>Vespoidea</taxon>
        <taxon>Vespidae</taxon>
        <taxon>Vespinae</taxon>
        <taxon>Vespula</taxon>
    </lineage>
</organism>
<keyword evidence="8" id="KW-1185">Reference proteome</keyword>
<dbReference type="AlphaFoldDB" id="A0ABD2BRV0"/>
<proteinExistence type="predicted"/>
<keyword evidence="5" id="KW-0393">Immunoglobulin domain</keyword>
<evidence type="ECO:0000313" key="8">
    <source>
        <dbReference type="Proteomes" id="UP001607302"/>
    </source>
</evidence>
<dbReference type="Gene3D" id="2.60.40.10">
    <property type="entry name" value="Immunoglobulins"/>
    <property type="match status" value="1"/>
</dbReference>
<reference evidence="7 8" key="1">
    <citation type="journal article" date="2024" name="Ann. Entomol. Soc. Am.">
        <title>Genomic analyses of the southern and eastern yellowjacket wasps (Hymenoptera: Vespidae) reveal evolutionary signatures of social life.</title>
        <authorList>
            <person name="Catto M.A."/>
            <person name="Caine P.B."/>
            <person name="Orr S.E."/>
            <person name="Hunt B.G."/>
            <person name="Goodisman M.A.D."/>
        </authorList>
    </citation>
    <scope>NUCLEOTIDE SEQUENCE [LARGE SCALE GENOMIC DNA]</scope>
    <source>
        <strain evidence="7">233</strain>
        <tissue evidence="7">Head and thorax</tissue>
    </source>
</reference>
<dbReference type="CDD" id="cd00096">
    <property type="entry name" value="Ig"/>
    <property type="match status" value="1"/>
</dbReference>
<dbReference type="PANTHER" id="PTHR11640">
    <property type="entry name" value="NEPHRIN"/>
    <property type="match status" value="1"/>
</dbReference>
<feature type="region of interest" description="Disordered" evidence="6">
    <location>
        <begin position="312"/>
        <end position="360"/>
    </location>
</feature>
<feature type="compositionally biased region" description="Pro residues" evidence="6">
    <location>
        <begin position="320"/>
        <end position="360"/>
    </location>
</feature>
<evidence type="ECO:0000256" key="2">
    <source>
        <dbReference type="ARBA" id="ARBA00023136"/>
    </source>
</evidence>
<comment type="subcellular location">
    <subcellularLocation>
        <location evidence="1">Membrane</location>
        <topology evidence="1">Single-pass type I membrane protein</topology>
    </subcellularLocation>
</comment>
<evidence type="ECO:0000256" key="4">
    <source>
        <dbReference type="ARBA" id="ARBA00023180"/>
    </source>
</evidence>
<name>A0ABD2BRV0_VESSQ</name>
<dbReference type="InterPro" id="IPR013783">
    <property type="entry name" value="Ig-like_fold"/>
</dbReference>
<evidence type="ECO:0000256" key="3">
    <source>
        <dbReference type="ARBA" id="ARBA00023157"/>
    </source>
</evidence>
<comment type="caution">
    <text evidence="7">The sequence shown here is derived from an EMBL/GenBank/DDBJ whole genome shotgun (WGS) entry which is preliminary data.</text>
</comment>
<protein>
    <submittedName>
        <fullName evidence="7">Irregular chiasm C-roughest protein-like isoform X5</fullName>
    </submittedName>
</protein>
<sequence length="360" mass="39936">MDRMALRAHDAYVLSNVNQKDRFDAPRSMASLRRFSLIQLCLLSVSLRERSFSRFSPFGVTNSNDRTEPGKTVNRASRRIYSSVILCHRDVAQMRSRNSTSELEETRKREKVCERERERAFTNQGCWHKPLAVNLFETFCVSTSGHFNSSITHAIHKLYSRRGILIPGDFSLHIYPVELEDDGVYQCQASPTNDGQPALRSRFARLSVLVPPEPPKILQGDFLVTTEDRELVIECVSVAGKPPAEVTLKYVIRDDDDAGGGDDISPFHNYRSSPYVGDEAECKGRLQGNASIHSDDNTCVPRVTWRNGSLTEFGSSLNKPEPPAAAPPPVATPPLPPAATPPLPPVAAPPLPPSPPLHHH</sequence>
<dbReference type="Proteomes" id="UP001607302">
    <property type="component" value="Unassembled WGS sequence"/>
</dbReference>
<dbReference type="SUPFAM" id="SSF48726">
    <property type="entry name" value="Immunoglobulin"/>
    <property type="match status" value="1"/>
</dbReference>
<evidence type="ECO:0000256" key="1">
    <source>
        <dbReference type="ARBA" id="ARBA00004479"/>
    </source>
</evidence>
<evidence type="ECO:0000256" key="5">
    <source>
        <dbReference type="ARBA" id="ARBA00023319"/>
    </source>
</evidence>
<dbReference type="EMBL" id="JAUDFV010000064">
    <property type="protein sequence ID" value="KAL2735497.1"/>
    <property type="molecule type" value="Genomic_DNA"/>
</dbReference>
<dbReference type="InterPro" id="IPR051275">
    <property type="entry name" value="Cell_adhesion_signaling"/>
</dbReference>
<dbReference type="GO" id="GO:0016020">
    <property type="term" value="C:membrane"/>
    <property type="evidence" value="ECO:0007669"/>
    <property type="project" value="UniProtKB-SubCell"/>
</dbReference>
<dbReference type="PANTHER" id="PTHR11640:SF31">
    <property type="entry name" value="IRREGULAR CHIASM C-ROUGHEST PROTEIN-RELATED"/>
    <property type="match status" value="1"/>
</dbReference>
<keyword evidence="4" id="KW-0325">Glycoprotein</keyword>
<evidence type="ECO:0000313" key="7">
    <source>
        <dbReference type="EMBL" id="KAL2735497.1"/>
    </source>
</evidence>
<keyword evidence="3" id="KW-1015">Disulfide bond</keyword>
<evidence type="ECO:0000256" key="6">
    <source>
        <dbReference type="SAM" id="MobiDB-lite"/>
    </source>
</evidence>
<keyword evidence="2" id="KW-0472">Membrane</keyword>
<dbReference type="InterPro" id="IPR036179">
    <property type="entry name" value="Ig-like_dom_sf"/>
</dbReference>